<evidence type="ECO:0000313" key="2">
    <source>
        <dbReference type="Proteomes" id="UP000799539"/>
    </source>
</evidence>
<evidence type="ECO:0000313" key="1">
    <source>
        <dbReference type="EMBL" id="KAF2216204.1"/>
    </source>
</evidence>
<dbReference type="Proteomes" id="UP000799539">
    <property type="component" value="Unassembled WGS sequence"/>
</dbReference>
<evidence type="ECO:0008006" key="3">
    <source>
        <dbReference type="Google" id="ProtNLM"/>
    </source>
</evidence>
<dbReference type="OrthoDB" id="1699974at2759"/>
<gene>
    <name evidence="1" type="ORF">CERZMDRAFT_33765</name>
</gene>
<accession>A0A6A6FSE9</accession>
<proteinExistence type="predicted"/>
<protein>
    <recommendedName>
        <fullName evidence="3">DDE Tnp4 domain-containing protein</fullName>
    </recommendedName>
</protein>
<reference evidence="1" key="1">
    <citation type="journal article" date="2020" name="Stud. Mycol.">
        <title>101 Dothideomycetes genomes: a test case for predicting lifestyles and emergence of pathogens.</title>
        <authorList>
            <person name="Haridas S."/>
            <person name="Albert R."/>
            <person name="Binder M."/>
            <person name="Bloem J."/>
            <person name="Labutti K."/>
            <person name="Salamov A."/>
            <person name="Andreopoulos B."/>
            <person name="Baker S."/>
            <person name="Barry K."/>
            <person name="Bills G."/>
            <person name="Bluhm B."/>
            <person name="Cannon C."/>
            <person name="Castanera R."/>
            <person name="Culley D."/>
            <person name="Daum C."/>
            <person name="Ezra D."/>
            <person name="Gonzalez J."/>
            <person name="Henrissat B."/>
            <person name="Kuo A."/>
            <person name="Liang C."/>
            <person name="Lipzen A."/>
            <person name="Lutzoni F."/>
            <person name="Magnuson J."/>
            <person name="Mondo S."/>
            <person name="Nolan M."/>
            <person name="Ohm R."/>
            <person name="Pangilinan J."/>
            <person name="Park H.-J."/>
            <person name="Ramirez L."/>
            <person name="Alfaro M."/>
            <person name="Sun H."/>
            <person name="Tritt A."/>
            <person name="Yoshinaga Y."/>
            <person name="Zwiers L.-H."/>
            <person name="Turgeon B."/>
            <person name="Goodwin S."/>
            <person name="Spatafora J."/>
            <person name="Crous P."/>
            <person name="Grigoriev I."/>
        </authorList>
    </citation>
    <scope>NUCLEOTIDE SEQUENCE</scope>
    <source>
        <strain evidence="1">SCOH1-5</strain>
    </source>
</reference>
<keyword evidence="2" id="KW-1185">Reference proteome</keyword>
<sequence>NILVVADFNLNLIYSLTRYEGSTNDGTVLKAALNSNLKILTSRYYLANSGYL</sequence>
<organism evidence="1 2">
    <name type="scientific">Cercospora zeae-maydis SCOH1-5</name>
    <dbReference type="NCBI Taxonomy" id="717836"/>
    <lineage>
        <taxon>Eukaryota</taxon>
        <taxon>Fungi</taxon>
        <taxon>Dikarya</taxon>
        <taxon>Ascomycota</taxon>
        <taxon>Pezizomycotina</taxon>
        <taxon>Dothideomycetes</taxon>
        <taxon>Dothideomycetidae</taxon>
        <taxon>Mycosphaerellales</taxon>
        <taxon>Mycosphaerellaceae</taxon>
        <taxon>Cercospora</taxon>
    </lineage>
</organism>
<feature type="non-terminal residue" evidence="1">
    <location>
        <position position="1"/>
    </location>
</feature>
<name>A0A6A6FSE9_9PEZI</name>
<dbReference type="EMBL" id="ML992664">
    <property type="protein sequence ID" value="KAF2216204.1"/>
    <property type="molecule type" value="Genomic_DNA"/>
</dbReference>
<dbReference type="AlphaFoldDB" id="A0A6A6FSE9"/>